<dbReference type="Gene3D" id="3.60.130.10">
    <property type="entry name" value="Clavaminate synthase-like"/>
    <property type="match status" value="1"/>
</dbReference>
<name>A0ABS0DAC5_9NOCA</name>
<sequence>MRFRSFSATLLGKACLSSGYRIPSHSIRHHRFSARCDEGIRQVKSVLPERKTLHPSNLERRELSPAAAHAVRALADEISDTLTRLPELPERSRTLTDPALIDLVDEHLGELPGEVRAAVGPPEGTAGAAILGTLPVSEAKLGATPHDWRDAARQAGKPGHRESLSLDIAVLLLARCAGEPFGWAGQQAGRLINNILPTPGHELEQSGASSKTLLSPHTEDAFHPDRANLLLLACLRNPDAVGTTVSSVLLTELAERDRALLAAPTVPILPDVSYGDAHLGHPAPPLPTLWHEGGNGTDTTHPTLRYDPAYTPLDDADPAFRAAYARLGAELERVCVTVALAPGELLLVDNDVAVHGRVPFTARYDGTDRWLKRVNIRVPDRKRRRAEADENGYGQHTVAPFGRAPSGRASFGRTSFGGAPFGARTGRAEAERETTPDGRGRREHS</sequence>
<keyword evidence="6" id="KW-1185">Reference proteome</keyword>
<dbReference type="Proteomes" id="UP000707731">
    <property type="component" value="Unassembled WGS sequence"/>
</dbReference>
<evidence type="ECO:0000259" key="4">
    <source>
        <dbReference type="Pfam" id="PF02668"/>
    </source>
</evidence>
<gene>
    <name evidence="5" type="ORF">IU449_12840</name>
</gene>
<dbReference type="SUPFAM" id="SSF51197">
    <property type="entry name" value="Clavaminate synthase-like"/>
    <property type="match status" value="1"/>
</dbReference>
<feature type="domain" description="TauD/TfdA-like" evidence="4">
    <location>
        <begin position="210"/>
        <end position="374"/>
    </location>
</feature>
<comment type="caution">
    <text evidence="5">The sequence shown here is derived from an EMBL/GenBank/DDBJ whole genome shotgun (WGS) entry which is preliminary data.</text>
</comment>
<evidence type="ECO:0000256" key="3">
    <source>
        <dbReference type="SAM" id="MobiDB-lite"/>
    </source>
</evidence>
<dbReference type="Pfam" id="PF02668">
    <property type="entry name" value="TauD"/>
    <property type="match status" value="1"/>
</dbReference>
<feature type="region of interest" description="Disordered" evidence="3">
    <location>
        <begin position="382"/>
        <end position="445"/>
    </location>
</feature>
<dbReference type="EMBL" id="JADLQN010000001">
    <property type="protein sequence ID" value="MBF6355419.1"/>
    <property type="molecule type" value="Genomic_DNA"/>
</dbReference>
<organism evidence="5 6">
    <name type="scientific">Nocardia higoensis</name>
    <dbReference type="NCBI Taxonomy" id="228599"/>
    <lineage>
        <taxon>Bacteria</taxon>
        <taxon>Bacillati</taxon>
        <taxon>Actinomycetota</taxon>
        <taxon>Actinomycetes</taxon>
        <taxon>Mycobacteriales</taxon>
        <taxon>Nocardiaceae</taxon>
        <taxon>Nocardia</taxon>
    </lineage>
</organism>
<evidence type="ECO:0000313" key="6">
    <source>
        <dbReference type="Proteomes" id="UP000707731"/>
    </source>
</evidence>
<evidence type="ECO:0000256" key="1">
    <source>
        <dbReference type="ARBA" id="ARBA00023002"/>
    </source>
</evidence>
<accession>A0ABS0DAC5</accession>
<dbReference type="GO" id="GO:0051213">
    <property type="term" value="F:dioxygenase activity"/>
    <property type="evidence" value="ECO:0007669"/>
    <property type="project" value="UniProtKB-KW"/>
</dbReference>
<keyword evidence="1" id="KW-0560">Oxidoreductase</keyword>
<proteinExistence type="predicted"/>
<keyword evidence="2" id="KW-0408">Iron</keyword>
<evidence type="ECO:0000256" key="2">
    <source>
        <dbReference type="ARBA" id="ARBA00023004"/>
    </source>
</evidence>
<protein>
    <submittedName>
        <fullName evidence="5">TauD/TfdA family dioxygenase</fullName>
    </submittedName>
</protein>
<feature type="compositionally biased region" description="Basic and acidic residues" evidence="3">
    <location>
        <begin position="426"/>
        <end position="445"/>
    </location>
</feature>
<dbReference type="InterPro" id="IPR003819">
    <property type="entry name" value="TauD/TfdA-like"/>
</dbReference>
<keyword evidence="5" id="KW-0223">Dioxygenase</keyword>
<evidence type="ECO:0000313" key="5">
    <source>
        <dbReference type="EMBL" id="MBF6355419.1"/>
    </source>
</evidence>
<dbReference type="InterPro" id="IPR042098">
    <property type="entry name" value="TauD-like_sf"/>
</dbReference>
<reference evidence="5 6" key="1">
    <citation type="submission" date="2020-10" db="EMBL/GenBank/DDBJ databases">
        <title>Identification of Nocardia species via Next-generation sequencing and recognition of intraspecies genetic diversity.</title>
        <authorList>
            <person name="Li P."/>
            <person name="Li P."/>
            <person name="Lu B."/>
        </authorList>
    </citation>
    <scope>NUCLEOTIDE SEQUENCE [LARGE SCALE GENOMIC DNA]</scope>
    <source>
        <strain evidence="5 6">BJ06-0143</strain>
    </source>
</reference>